<dbReference type="InterPro" id="IPR009499">
    <property type="entry name" value="AllG-like"/>
</dbReference>
<evidence type="ECO:0000313" key="2">
    <source>
        <dbReference type="Proteomes" id="UP001500752"/>
    </source>
</evidence>
<organism evidence="1 2">
    <name type="scientific">Arthrobacter ginkgonis</name>
    <dbReference type="NCBI Taxonomy" id="1630594"/>
    <lineage>
        <taxon>Bacteria</taxon>
        <taxon>Bacillati</taxon>
        <taxon>Actinomycetota</taxon>
        <taxon>Actinomycetes</taxon>
        <taxon>Micrococcales</taxon>
        <taxon>Micrococcaceae</taxon>
        <taxon>Arthrobacter</taxon>
    </lineage>
</organism>
<dbReference type="Proteomes" id="UP001500752">
    <property type="component" value="Unassembled WGS sequence"/>
</dbReference>
<gene>
    <name evidence="1" type="ORF">GCM10023081_14160</name>
</gene>
<proteinExistence type="predicted"/>
<dbReference type="Gene3D" id="1.10.10.660">
    <property type="entry name" value="conserved protein of unknown function from Enterococcus faecalis V583"/>
    <property type="match status" value="1"/>
</dbReference>
<protein>
    <submittedName>
        <fullName evidence="1">DUF1116 domain-containing protein</fullName>
    </submittedName>
</protein>
<dbReference type="RefSeq" id="WP_345149585.1">
    <property type="nucleotide sequence ID" value="NZ_BAABEO010000009.1"/>
</dbReference>
<keyword evidence="2" id="KW-1185">Reference proteome</keyword>
<reference evidence="2" key="1">
    <citation type="journal article" date="2019" name="Int. J. Syst. Evol. Microbiol.">
        <title>The Global Catalogue of Microorganisms (GCM) 10K type strain sequencing project: providing services to taxonomists for standard genome sequencing and annotation.</title>
        <authorList>
            <consortium name="The Broad Institute Genomics Platform"/>
            <consortium name="The Broad Institute Genome Sequencing Center for Infectious Disease"/>
            <person name="Wu L."/>
            <person name="Ma J."/>
        </authorList>
    </citation>
    <scope>NUCLEOTIDE SEQUENCE [LARGE SCALE GENOMIC DNA]</scope>
    <source>
        <strain evidence="2">JCM 30742</strain>
    </source>
</reference>
<dbReference type="Gene3D" id="3.90.1710.10">
    <property type="entry name" value="Enterococcus faecalis V583 domain"/>
    <property type="match status" value="1"/>
</dbReference>
<comment type="caution">
    <text evidence="1">The sequence shown here is derived from an EMBL/GenBank/DDBJ whole genome shotgun (WGS) entry which is preliminary data.</text>
</comment>
<evidence type="ECO:0000313" key="1">
    <source>
        <dbReference type="EMBL" id="GAA3677024.1"/>
    </source>
</evidence>
<dbReference type="EMBL" id="BAABEO010000009">
    <property type="protein sequence ID" value="GAA3677024.1"/>
    <property type="molecule type" value="Genomic_DNA"/>
</dbReference>
<name>A0ABP7C4I7_9MICC</name>
<accession>A0ABP7C4I7</accession>
<dbReference type="InterPro" id="IPR024033">
    <property type="entry name" value="OXTCase_su_AllG_h-dom"/>
</dbReference>
<dbReference type="Gene3D" id="3.90.1700.10">
    <property type="entry name" value="v583 domain like"/>
    <property type="match status" value="1"/>
</dbReference>
<dbReference type="Pfam" id="PF06545">
    <property type="entry name" value="AllG"/>
    <property type="match status" value="1"/>
</dbReference>
<sequence>MSANSQAADRIAGVEPVWTGMVPLARVLAAAGRPERTLLHAGPPFSTRSAVPQPVRNSAVQAIRFEGWADDDGAAAALFDSGAVGFEPAQDNDCLVPLAGVVSPSMQLHAVTDPAIGCVQYAVLNEGMRHCLRVGVVEPGLAEHQRWLHGPFAAWLAERLAANGPLPLLPLLARSLAEGDDGHNRTMAGSALAAAWLLQDDGSAFGPEAEQFLDGCPPFALNLWMAAAALSLRAAEGVPGSDAVTRVGGNGVDFGFQTASEPGRWRTVAGTPPRGPVADRYRGLPVLGAIGDSAVVDFFGLGGAALAHAPLTLEGLGGFVPAGALERPRALMEADHPRLPIRTGTSAARIVGAGVSPVVLLGMIEGRGLEGRIGGGAFEPPVKAFEYALSERVS</sequence>